<dbReference type="EMBL" id="CP003984">
    <property type="protein sequence ID" value="AII87871.1"/>
    <property type="molecule type" value="Genomic_DNA"/>
</dbReference>
<dbReference type="Proteomes" id="UP000028680">
    <property type="component" value="Chromosome"/>
</dbReference>
<keyword evidence="11" id="KW-1185">Reference proteome</keyword>
<dbReference type="PROSITE" id="PS50928">
    <property type="entry name" value="ABC_TM1"/>
    <property type="match status" value="1"/>
</dbReference>
<feature type="transmembrane region" description="Helical" evidence="8">
    <location>
        <begin position="95"/>
        <end position="120"/>
    </location>
</feature>
<proteinExistence type="inferred from homology"/>
<protein>
    <submittedName>
        <fullName evidence="10">Polyamine ABC transporter, permease protein</fullName>
    </submittedName>
</protein>
<evidence type="ECO:0000313" key="11">
    <source>
        <dbReference type="Proteomes" id="UP000028680"/>
    </source>
</evidence>
<dbReference type="SUPFAM" id="SSF161098">
    <property type="entry name" value="MetI-like"/>
    <property type="match status" value="1"/>
</dbReference>
<evidence type="ECO:0000313" key="10">
    <source>
        <dbReference type="EMBL" id="AII87871.1"/>
    </source>
</evidence>
<dbReference type="KEGG" id="ptp:RCA23_c23480"/>
<dbReference type="GO" id="GO:0005886">
    <property type="term" value="C:plasma membrane"/>
    <property type="evidence" value="ECO:0007669"/>
    <property type="project" value="UniProtKB-SubCell"/>
</dbReference>
<feature type="transmembrane region" description="Helical" evidence="8">
    <location>
        <begin position="7"/>
        <end position="29"/>
    </location>
</feature>
<dbReference type="Pfam" id="PF00528">
    <property type="entry name" value="BPD_transp_1"/>
    <property type="match status" value="1"/>
</dbReference>
<feature type="transmembrane region" description="Helical" evidence="8">
    <location>
        <begin position="132"/>
        <end position="151"/>
    </location>
</feature>
<evidence type="ECO:0000256" key="8">
    <source>
        <dbReference type="RuleBase" id="RU363032"/>
    </source>
</evidence>
<evidence type="ECO:0000259" key="9">
    <source>
        <dbReference type="PROSITE" id="PS50928"/>
    </source>
</evidence>
<dbReference type="Gene3D" id="1.10.3720.10">
    <property type="entry name" value="MetI-like"/>
    <property type="match status" value="1"/>
</dbReference>
<keyword evidence="2 8" id="KW-0813">Transport</keyword>
<organism evidence="10 11">
    <name type="scientific">Planktomarina temperata RCA23</name>
    <dbReference type="NCBI Taxonomy" id="666509"/>
    <lineage>
        <taxon>Bacteria</taxon>
        <taxon>Pseudomonadati</taxon>
        <taxon>Pseudomonadota</taxon>
        <taxon>Alphaproteobacteria</taxon>
        <taxon>Rhodobacterales</taxon>
        <taxon>Paracoccaceae</taxon>
        <taxon>Planktomarina</taxon>
    </lineage>
</organism>
<keyword evidence="7 8" id="KW-0472">Membrane</keyword>
<comment type="similarity">
    <text evidence="8">Belongs to the binding-protein-dependent transport system permease family.</text>
</comment>
<keyword evidence="4" id="KW-0997">Cell inner membrane</keyword>
<dbReference type="PANTHER" id="PTHR43357:SF4">
    <property type="entry name" value="INNER MEMBRANE ABC TRANSPORTER PERMEASE PROTEIN YDCV"/>
    <property type="match status" value="1"/>
</dbReference>
<feature type="domain" description="ABC transmembrane type-1" evidence="9">
    <location>
        <begin position="60"/>
        <end position="248"/>
    </location>
</feature>
<keyword evidence="3" id="KW-1003">Cell membrane</keyword>
<dbReference type="GO" id="GO:0055085">
    <property type="term" value="P:transmembrane transport"/>
    <property type="evidence" value="ECO:0007669"/>
    <property type="project" value="InterPro"/>
</dbReference>
<dbReference type="AlphaFoldDB" id="A0AAN0RKL0"/>
<evidence type="ECO:0000256" key="6">
    <source>
        <dbReference type="ARBA" id="ARBA00022989"/>
    </source>
</evidence>
<evidence type="ECO:0000256" key="7">
    <source>
        <dbReference type="ARBA" id="ARBA00023136"/>
    </source>
</evidence>
<dbReference type="CDD" id="cd06261">
    <property type="entry name" value="TM_PBP2"/>
    <property type="match status" value="1"/>
</dbReference>
<dbReference type="PANTHER" id="PTHR43357">
    <property type="entry name" value="INNER MEMBRANE ABC TRANSPORTER PERMEASE PROTEIN YDCV"/>
    <property type="match status" value="1"/>
</dbReference>
<comment type="subcellular location">
    <subcellularLocation>
        <location evidence="1">Cell inner membrane</location>
        <topology evidence="1">Multi-pass membrane protein</topology>
    </subcellularLocation>
    <subcellularLocation>
        <location evidence="8">Cell membrane</location>
        <topology evidence="8">Multi-pass membrane protein</topology>
    </subcellularLocation>
</comment>
<evidence type="ECO:0000256" key="4">
    <source>
        <dbReference type="ARBA" id="ARBA00022519"/>
    </source>
</evidence>
<feature type="transmembrane region" description="Helical" evidence="8">
    <location>
        <begin position="172"/>
        <end position="197"/>
    </location>
</feature>
<evidence type="ECO:0000256" key="2">
    <source>
        <dbReference type="ARBA" id="ARBA00022448"/>
    </source>
</evidence>
<accession>A0AAN0RKL0</accession>
<evidence type="ECO:0000256" key="3">
    <source>
        <dbReference type="ARBA" id="ARBA00022475"/>
    </source>
</evidence>
<dbReference type="RefSeq" id="WP_044050513.1">
    <property type="nucleotide sequence ID" value="NZ_CP003984.1"/>
</dbReference>
<keyword evidence="6 8" id="KW-1133">Transmembrane helix</keyword>
<gene>
    <name evidence="10" type="ORF">RCA23_c23480</name>
</gene>
<feature type="transmembrane region" description="Helical" evidence="8">
    <location>
        <begin position="228"/>
        <end position="250"/>
    </location>
</feature>
<keyword evidence="5 8" id="KW-0812">Transmembrane</keyword>
<dbReference type="InterPro" id="IPR000515">
    <property type="entry name" value="MetI-like"/>
</dbReference>
<evidence type="ECO:0000256" key="5">
    <source>
        <dbReference type="ARBA" id="ARBA00022692"/>
    </source>
</evidence>
<dbReference type="InterPro" id="IPR035906">
    <property type="entry name" value="MetI-like_sf"/>
</dbReference>
<evidence type="ECO:0000256" key="1">
    <source>
        <dbReference type="ARBA" id="ARBA00004429"/>
    </source>
</evidence>
<name>A0AAN0RKL0_9RHOB</name>
<feature type="transmembrane region" description="Helical" evidence="8">
    <location>
        <begin position="61"/>
        <end position="83"/>
    </location>
</feature>
<sequence>MSRILLSIYFAFVALYLLTPLLIVIPISFVDSRFLQFPPESLSLRWYRNYFEDSDFLDATILSFIIGVPASLIATTLGTLAALGLTRTRFFGKGIVYALMISPIVVPAIIVALALFLLFAQLDLIGSNFGLILAHSILAMPFSVLIVSATLEHFDTTLERAARIHGAGPIRTFWYVTFPAIRPAVFASAIFSFFISFDELIVALFVMSGQQTLPVRIWQDLRFEIDPTVAAVASILIALTTIGIGLGTLLQTRATQRLKQK</sequence>
<reference evidence="10 11" key="1">
    <citation type="journal article" date="2014" name="ISME J.">
        <title>Adaptation of an abundant Roseobacter RCA organism to pelagic systems revealed by genomic and transcriptomic analyses.</title>
        <authorList>
            <person name="Voget S."/>
            <person name="Wemheuer B."/>
            <person name="Brinkhoff T."/>
            <person name="Vollmers J."/>
            <person name="Dietrich S."/>
            <person name="Giebel H.A."/>
            <person name="Beardsley C."/>
            <person name="Sardemann C."/>
            <person name="Bakenhus I."/>
            <person name="Billerbeck S."/>
            <person name="Daniel R."/>
            <person name="Simon M."/>
        </authorList>
    </citation>
    <scope>NUCLEOTIDE SEQUENCE [LARGE SCALE GENOMIC DNA]</scope>
    <source>
        <strain evidence="10 11">RCA23</strain>
    </source>
</reference>